<comment type="caution">
    <text evidence="2">The sequence shown here is derived from an EMBL/GenBank/DDBJ whole genome shotgun (WGS) entry which is preliminary data.</text>
</comment>
<name>A0AAP4BRI9_9CORY</name>
<feature type="transmembrane region" description="Helical" evidence="1">
    <location>
        <begin position="12"/>
        <end position="33"/>
    </location>
</feature>
<organism evidence="2 3">
    <name type="scientific">Corynebacterium pseudodiphtheriticum</name>
    <dbReference type="NCBI Taxonomy" id="37637"/>
    <lineage>
        <taxon>Bacteria</taxon>
        <taxon>Bacillati</taxon>
        <taxon>Actinomycetota</taxon>
        <taxon>Actinomycetes</taxon>
        <taxon>Mycobacteriales</taxon>
        <taxon>Corynebacteriaceae</taxon>
        <taxon>Corynebacterium</taxon>
    </lineage>
</organism>
<dbReference type="RefSeq" id="WP_064832963.1">
    <property type="nucleotide sequence ID" value="NZ_CP051667.1"/>
</dbReference>
<keyword evidence="1" id="KW-0472">Membrane</keyword>
<reference evidence="2" key="1">
    <citation type="submission" date="2023-05" db="EMBL/GenBank/DDBJ databases">
        <title>Metabolic capabilities are highly conserved among human nasal-associated Corynebacterium species in pangenomic analyses.</title>
        <authorList>
            <person name="Tran T.H."/>
            <person name="Roberts A.Q."/>
            <person name="Escapa I.F."/>
            <person name="Gao W."/>
            <person name="Conlan S."/>
            <person name="Kong H."/>
            <person name="Segre J.A."/>
            <person name="Kelly M.S."/>
            <person name="Lemon K.P."/>
        </authorList>
    </citation>
    <scope>NUCLEOTIDE SEQUENCE</scope>
    <source>
        <strain evidence="2">KPL2773</strain>
    </source>
</reference>
<evidence type="ECO:0000256" key="1">
    <source>
        <dbReference type="SAM" id="Phobius"/>
    </source>
</evidence>
<keyword evidence="1" id="KW-1133">Transmembrane helix</keyword>
<accession>A0AAP4BRI9</accession>
<evidence type="ECO:0000313" key="3">
    <source>
        <dbReference type="Proteomes" id="UP001224412"/>
    </source>
</evidence>
<dbReference type="AlphaFoldDB" id="A0AAP4BRI9"/>
<sequence>MSNFTEPKRIIRSFAAVIAGSWIYCLVLAPAFSAQNYADVAAEKSKEIGIGFTVVALLVGAIWFFIANKKSRS</sequence>
<evidence type="ECO:0000313" key="2">
    <source>
        <dbReference type="EMBL" id="MDK4307085.1"/>
    </source>
</evidence>
<keyword evidence="1" id="KW-0812">Transmembrane</keyword>
<proteinExistence type="predicted"/>
<gene>
    <name evidence="2" type="ORF">QPX42_05955</name>
</gene>
<protein>
    <submittedName>
        <fullName evidence="2">Uncharacterized protein</fullName>
    </submittedName>
</protein>
<dbReference type="EMBL" id="JASNVH010000008">
    <property type="protein sequence ID" value="MDK4307085.1"/>
    <property type="molecule type" value="Genomic_DNA"/>
</dbReference>
<feature type="transmembrane region" description="Helical" evidence="1">
    <location>
        <begin position="48"/>
        <end position="67"/>
    </location>
</feature>
<dbReference type="Proteomes" id="UP001224412">
    <property type="component" value="Unassembled WGS sequence"/>
</dbReference>